<gene>
    <name evidence="3" type="ORF">J8F10_00840</name>
</gene>
<feature type="compositionally biased region" description="Gly residues" evidence="1">
    <location>
        <begin position="188"/>
        <end position="208"/>
    </location>
</feature>
<dbReference type="PROSITE" id="PS51257">
    <property type="entry name" value="PROKAR_LIPOPROTEIN"/>
    <property type="match status" value="1"/>
</dbReference>
<organism evidence="3 4">
    <name type="scientific">Gemmata palustris</name>
    <dbReference type="NCBI Taxonomy" id="2822762"/>
    <lineage>
        <taxon>Bacteria</taxon>
        <taxon>Pseudomonadati</taxon>
        <taxon>Planctomycetota</taxon>
        <taxon>Planctomycetia</taxon>
        <taxon>Gemmatales</taxon>
        <taxon>Gemmataceae</taxon>
        <taxon>Gemmata</taxon>
    </lineage>
</organism>
<protein>
    <recommendedName>
        <fullName evidence="5">Lipoprotein</fullName>
    </recommendedName>
</protein>
<feature type="compositionally biased region" description="Gly residues" evidence="1">
    <location>
        <begin position="217"/>
        <end position="228"/>
    </location>
</feature>
<name>A0ABS5BJG4_9BACT</name>
<sequence>MTKTIRAAAAAAILTSGLGSVGCVGTGTSGRPTIEDRARNVYDPCYPERYNHAARQAVLAPFAQQVHNGHVLNHTIFTYYFETGSDKLTSAGTEKLDSIVRTRPAPDPKLYLQTATDLPMTDANAAKIVDLRSELDGKRAAAIQKYLASVTTFAPVSFEIYVHNPATPGINAEFTANPYRSSGQGYRGGITGSIGGGATGTGGGGGTRGTSLTSPAGTGGGSGTVAPR</sequence>
<dbReference type="RefSeq" id="WP_210651730.1">
    <property type="nucleotide sequence ID" value="NZ_JAGKQQ010000001.1"/>
</dbReference>
<dbReference type="Proteomes" id="UP000676565">
    <property type="component" value="Unassembled WGS sequence"/>
</dbReference>
<feature type="signal peptide" evidence="2">
    <location>
        <begin position="1"/>
        <end position="21"/>
    </location>
</feature>
<evidence type="ECO:0000256" key="2">
    <source>
        <dbReference type="SAM" id="SignalP"/>
    </source>
</evidence>
<evidence type="ECO:0000256" key="1">
    <source>
        <dbReference type="SAM" id="MobiDB-lite"/>
    </source>
</evidence>
<dbReference type="EMBL" id="JAGKQQ010000001">
    <property type="protein sequence ID" value="MBP3953846.1"/>
    <property type="molecule type" value="Genomic_DNA"/>
</dbReference>
<evidence type="ECO:0008006" key="5">
    <source>
        <dbReference type="Google" id="ProtNLM"/>
    </source>
</evidence>
<feature type="region of interest" description="Disordered" evidence="1">
    <location>
        <begin position="188"/>
        <end position="228"/>
    </location>
</feature>
<proteinExistence type="predicted"/>
<comment type="caution">
    <text evidence="3">The sequence shown here is derived from an EMBL/GenBank/DDBJ whole genome shotgun (WGS) entry which is preliminary data.</text>
</comment>
<reference evidence="3 4" key="1">
    <citation type="submission" date="2021-04" db="EMBL/GenBank/DDBJ databases">
        <authorList>
            <person name="Ivanova A."/>
        </authorList>
    </citation>
    <scope>NUCLEOTIDE SEQUENCE [LARGE SCALE GENOMIC DNA]</scope>
    <source>
        <strain evidence="3 4">G18</strain>
    </source>
</reference>
<evidence type="ECO:0000313" key="3">
    <source>
        <dbReference type="EMBL" id="MBP3953846.1"/>
    </source>
</evidence>
<keyword evidence="2" id="KW-0732">Signal</keyword>
<evidence type="ECO:0000313" key="4">
    <source>
        <dbReference type="Proteomes" id="UP000676565"/>
    </source>
</evidence>
<accession>A0ABS5BJG4</accession>
<feature type="chain" id="PRO_5047015795" description="Lipoprotein" evidence="2">
    <location>
        <begin position="22"/>
        <end position="228"/>
    </location>
</feature>
<keyword evidence="4" id="KW-1185">Reference proteome</keyword>